<evidence type="ECO:0000313" key="2">
    <source>
        <dbReference type="Proteomes" id="UP000288805"/>
    </source>
</evidence>
<protein>
    <submittedName>
        <fullName evidence="1">Uncharacterized protein</fullName>
    </submittedName>
</protein>
<comment type="caution">
    <text evidence="1">The sequence shown here is derived from an EMBL/GenBank/DDBJ whole genome shotgun (WGS) entry which is preliminary data.</text>
</comment>
<dbReference type="AlphaFoldDB" id="A0A438I7F4"/>
<dbReference type="EMBL" id="QGNW01000136">
    <property type="protein sequence ID" value="RVW92623.1"/>
    <property type="molecule type" value="Genomic_DNA"/>
</dbReference>
<dbReference type="Proteomes" id="UP000288805">
    <property type="component" value="Unassembled WGS sequence"/>
</dbReference>
<proteinExistence type="predicted"/>
<organism evidence="1 2">
    <name type="scientific">Vitis vinifera</name>
    <name type="common">Grape</name>
    <dbReference type="NCBI Taxonomy" id="29760"/>
    <lineage>
        <taxon>Eukaryota</taxon>
        <taxon>Viridiplantae</taxon>
        <taxon>Streptophyta</taxon>
        <taxon>Embryophyta</taxon>
        <taxon>Tracheophyta</taxon>
        <taxon>Spermatophyta</taxon>
        <taxon>Magnoliopsida</taxon>
        <taxon>eudicotyledons</taxon>
        <taxon>Gunneridae</taxon>
        <taxon>Pentapetalae</taxon>
        <taxon>rosids</taxon>
        <taxon>Vitales</taxon>
        <taxon>Vitaceae</taxon>
        <taxon>Viteae</taxon>
        <taxon>Vitis</taxon>
    </lineage>
</organism>
<evidence type="ECO:0000313" key="1">
    <source>
        <dbReference type="EMBL" id="RVW92623.1"/>
    </source>
</evidence>
<name>A0A438I7F4_VITVI</name>
<gene>
    <name evidence="1" type="ORF">CK203_039434</name>
</gene>
<accession>A0A438I7F4</accession>
<reference evidence="1 2" key="1">
    <citation type="journal article" date="2018" name="PLoS Genet.">
        <title>Population sequencing reveals clonal diversity and ancestral inbreeding in the grapevine cultivar Chardonnay.</title>
        <authorList>
            <person name="Roach M.J."/>
            <person name="Johnson D.L."/>
            <person name="Bohlmann J."/>
            <person name="van Vuuren H.J."/>
            <person name="Jones S.J."/>
            <person name="Pretorius I.S."/>
            <person name="Schmidt S.A."/>
            <person name="Borneman A.R."/>
        </authorList>
    </citation>
    <scope>NUCLEOTIDE SEQUENCE [LARGE SCALE GENOMIC DNA]</scope>
    <source>
        <strain evidence="2">cv. Chardonnay</strain>
        <tissue evidence="1">Leaf</tissue>
    </source>
</reference>
<sequence>MVTAPPIEGNSDCRARPFPSELYFNIEVMQQQLDLWDSFRLLQSFDGRQGILEARQIAEALHILFHPEDPTHFRQWYPISQRDMSAFYREGLLEILSFYVRSFHLGCS</sequence>